<feature type="transmembrane region" description="Helical" evidence="6">
    <location>
        <begin position="366"/>
        <end position="383"/>
    </location>
</feature>
<keyword evidence="3" id="KW-0560">Oxidoreductase</keyword>
<dbReference type="Proteomes" id="UP000007844">
    <property type="component" value="Chromosome"/>
</dbReference>
<evidence type="ECO:0000256" key="2">
    <source>
        <dbReference type="ARBA" id="ARBA00022723"/>
    </source>
</evidence>
<dbReference type="KEGG" id="daf:Desaf_0335"/>
<feature type="transmembrane region" description="Helical" evidence="6">
    <location>
        <begin position="257"/>
        <end position="278"/>
    </location>
</feature>
<accession>F3YU86</accession>
<dbReference type="GO" id="GO:0046872">
    <property type="term" value="F:metal ion binding"/>
    <property type="evidence" value="ECO:0007669"/>
    <property type="project" value="UniProtKB-KW"/>
</dbReference>
<proteinExistence type="predicted"/>
<evidence type="ECO:0000313" key="9">
    <source>
        <dbReference type="Proteomes" id="UP000007844"/>
    </source>
</evidence>
<dbReference type="GO" id="GO:0005886">
    <property type="term" value="C:plasma membrane"/>
    <property type="evidence" value="ECO:0007669"/>
    <property type="project" value="TreeGrafter"/>
</dbReference>
<evidence type="ECO:0000313" key="8">
    <source>
        <dbReference type="EMBL" id="EGJ48692.1"/>
    </source>
</evidence>
<dbReference type="InterPro" id="IPR036197">
    <property type="entry name" value="NarG-like_sf"/>
</dbReference>
<dbReference type="InterPro" id="IPR009051">
    <property type="entry name" value="Helical_ferredxn"/>
</dbReference>
<dbReference type="InterPro" id="IPR017896">
    <property type="entry name" value="4Fe4S_Fe-S-bd"/>
</dbReference>
<feature type="transmembrane region" description="Helical" evidence="6">
    <location>
        <begin position="298"/>
        <end position="316"/>
    </location>
</feature>
<dbReference type="InterPro" id="IPR051460">
    <property type="entry name" value="HdrC_iron-sulfur_subunit"/>
</dbReference>
<evidence type="ECO:0000256" key="1">
    <source>
        <dbReference type="ARBA" id="ARBA00022485"/>
    </source>
</evidence>
<dbReference type="PROSITE" id="PS51379">
    <property type="entry name" value="4FE4S_FER_2"/>
    <property type="match status" value="1"/>
</dbReference>
<dbReference type="GO" id="GO:0051539">
    <property type="term" value="F:4 iron, 4 sulfur cluster binding"/>
    <property type="evidence" value="ECO:0007669"/>
    <property type="project" value="UniProtKB-KW"/>
</dbReference>
<protein>
    <submittedName>
        <fullName evidence="8">Quinone-interacting membrane-bound oxidoreductase complex subunit C</fullName>
    </submittedName>
</protein>
<dbReference type="RefSeq" id="WP_014258544.1">
    <property type="nucleotide sequence ID" value="NC_016629.1"/>
</dbReference>
<dbReference type="Gene3D" id="1.10.1060.10">
    <property type="entry name" value="Alpha-helical ferredoxin"/>
    <property type="match status" value="1"/>
</dbReference>
<keyword evidence="2" id="KW-0479">Metal-binding</keyword>
<dbReference type="EMBL" id="CP003221">
    <property type="protein sequence ID" value="EGJ48692.1"/>
    <property type="molecule type" value="Genomic_DNA"/>
</dbReference>
<keyword evidence="5" id="KW-0411">Iron-sulfur</keyword>
<dbReference type="InterPro" id="IPR017900">
    <property type="entry name" value="4Fe4S_Fe_S_CS"/>
</dbReference>
<keyword evidence="6" id="KW-1133">Transmembrane helix</keyword>
<keyword evidence="4" id="KW-0408">Iron</keyword>
<keyword evidence="6" id="KW-0812">Transmembrane</keyword>
<feature type="transmembrane region" description="Helical" evidence="6">
    <location>
        <begin position="174"/>
        <end position="192"/>
    </location>
</feature>
<dbReference type="eggNOG" id="COG2181">
    <property type="taxonomic scope" value="Bacteria"/>
</dbReference>
<dbReference type="HOGENOM" id="CLU_705340_0_0_7"/>
<keyword evidence="6" id="KW-0472">Membrane</keyword>
<feature type="transmembrane region" description="Helical" evidence="6">
    <location>
        <begin position="116"/>
        <end position="134"/>
    </location>
</feature>
<evidence type="ECO:0000256" key="4">
    <source>
        <dbReference type="ARBA" id="ARBA00023004"/>
    </source>
</evidence>
<dbReference type="STRING" id="690850.Desaf_0335"/>
<dbReference type="Gene3D" id="1.20.950.20">
    <property type="entry name" value="Transmembrane di-heme cytochromes, Chain C"/>
    <property type="match status" value="1"/>
</dbReference>
<sequence>MANVIKADLQFVQELQSVGGDALKKCYQCATCSVACPLAPAENPYPRKEMVWAQWGLKDRLVNDIDIWLCHNCGTCSDLCPRGAKPGDLMAAMRNMAYRNLVEPTVVGKWMSSSKYLPILMAIPAAIYLLIWIIRAGQLGSFFPLFVEEGGHFVLAPEGVAGAVKYGGLFPGDFTIDPIFGLVALFVAFTFYKGVMKLIKGFQDTTPKTFVVGEHGQVSWIDAIKDVLFGQVATHAKWKQCGETESDKHRFTGHFTLFWAFVILAFVTSVVAVTHWGGKIVPFIAPIGHTPMPLWSPVKILANVGAIMLLFGLTVLTKRRLNQDPSKHGSSFYDWYLLGVIWAVGLTGIFSELLRLANVATLAYPMYYLHLVSVFMLFVYLPWSKLGHLVYRTAALVYARKTGRIAMQSREEKIFVV</sequence>
<evidence type="ECO:0000256" key="3">
    <source>
        <dbReference type="ARBA" id="ARBA00023002"/>
    </source>
</evidence>
<dbReference type="AlphaFoldDB" id="F3YU86"/>
<dbReference type="SUPFAM" id="SSF103501">
    <property type="entry name" value="Respiratory nitrate reductase 1 gamma chain"/>
    <property type="match status" value="1"/>
</dbReference>
<reference evidence="8 9" key="1">
    <citation type="journal article" date="2011" name="J. Bacteriol.">
        <title>Genome sequence of the mercury-methylating and pleomorphic Desulfovibrio africanus Strain Walvis Bay.</title>
        <authorList>
            <person name="Brown S.D."/>
            <person name="Wall J.D."/>
            <person name="Kucken A.M."/>
            <person name="Gilmour C.C."/>
            <person name="Podar M."/>
            <person name="Brandt C.C."/>
            <person name="Teshima H."/>
            <person name="Detter J.C."/>
            <person name="Han C.S."/>
            <person name="Land M.L."/>
            <person name="Lucas S."/>
            <person name="Han J."/>
            <person name="Pennacchio L."/>
            <person name="Nolan M."/>
            <person name="Pitluck S."/>
            <person name="Woyke T."/>
            <person name="Goodwin L."/>
            <person name="Palumbo A.V."/>
            <person name="Elias D.A."/>
        </authorList>
    </citation>
    <scope>NUCLEOTIDE SEQUENCE [LARGE SCALE GENOMIC DNA]</scope>
    <source>
        <strain evidence="8 9">Walvis Bay</strain>
    </source>
</reference>
<dbReference type="Pfam" id="PF13183">
    <property type="entry name" value="Fer4_8"/>
    <property type="match status" value="1"/>
</dbReference>
<feature type="domain" description="4Fe-4S ferredoxin-type" evidence="7">
    <location>
        <begin position="59"/>
        <end position="84"/>
    </location>
</feature>
<keyword evidence="1" id="KW-0004">4Fe-4S</keyword>
<organism evidence="8 9">
    <name type="scientific">Desulfocurvibacter africanus subsp. africanus str. Walvis Bay</name>
    <dbReference type="NCBI Taxonomy" id="690850"/>
    <lineage>
        <taxon>Bacteria</taxon>
        <taxon>Pseudomonadati</taxon>
        <taxon>Thermodesulfobacteriota</taxon>
        <taxon>Desulfovibrionia</taxon>
        <taxon>Desulfovibrionales</taxon>
        <taxon>Desulfovibrionaceae</taxon>
        <taxon>Desulfocurvibacter</taxon>
    </lineage>
</organism>
<dbReference type="NCBIfam" id="NF038018">
    <property type="entry name" value="qmoC"/>
    <property type="match status" value="1"/>
</dbReference>
<evidence type="ECO:0000259" key="7">
    <source>
        <dbReference type="PROSITE" id="PS51379"/>
    </source>
</evidence>
<dbReference type="eggNOG" id="COG1150">
    <property type="taxonomic scope" value="Bacteria"/>
</dbReference>
<feature type="transmembrane region" description="Helical" evidence="6">
    <location>
        <begin position="336"/>
        <end position="354"/>
    </location>
</feature>
<evidence type="ECO:0000256" key="5">
    <source>
        <dbReference type="ARBA" id="ARBA00023014"/>
    </source>
</evidence>
<evidence type="ECO:0000256" key="6">
    <source>
        <dbReference type="SAM" id="Phobius"/>
    </source>
</evidence>
<dbReference type="PANTHER" id="PTHR43255:SF1">
    <property type="entry name" value="IRON-SULFUR-BINDING OXIDOREDUCTASE FADF-RELATED"/>
    <property type="match status" value="1"/>
</dbReference>
<dbReference type="PROSITE" id="PS00198">
    <property type="entry name" value="4FE4S_FER_1"/>
    <property type="match status" value="1"/>
</dbReference>
<dbReference type="PANTHER" id="PTHR43255">
    <property type="entry name" value="IRON-SULFUR-BINDING OXIDOREDUCTASE FADF-RELATED-RELATED"/>
    <property type="match status" value="1"/>
</dbReference>
<name>F3YU86_DESAF</name>
<dbReference type="SUPFAM" id="SSF46548">
    <property type="entry name" value="alpha-helical ferredoxin"/>
    <property type="match status" value="1"/>
</dbReference>
<gene>
    <name evidence="8" type="ORF">Desaf_0335</name>
</gene>
<dbReference type="GO" id="GO:0016491">
    <property type="term" value="F:oxidoreductase activity"/>
    <property type="evidence" value="ECO:0007669"/>
    <property type="project" value="UniProtKB-KW"/>
</dbReference>
<keyword evidence="9" id="KW-1185">Reference proteome</keyword>